<proteinExistence type="predicted"/>
<dbReference type="EMBL" id="MU277249">
    <property type="protein sequence ID" value="KAI0057264.1"/>
    <property type="molecule type" value="Genomic_DNA"/>
</dbReference>
<reference evidence="1" key="2">
    <citation type="journal article" date="2022" name="New Phytol.">
        <title>Evolutionary transition to the ectomycorrhizal habit in the genomes of a hyperdiverse lineage of mushroom-forming fungi.</title>
        <authorList>
            <person name="Looney B."/>
            <person name="Miyauchi S."/>
            <person name="Morin E."/>
            <person name="Drula E."/>
            <person name="Courty P.E."/>
            <person name="Kohler A."/>
            <person name="Kuo A."/>
            <person name="LaButti K."/>
            <person name="Pangilinan J."/>
            <person name="Lipzen A."/>
            <person name="Riley R."/>
            <person name="Andreopoulos W."/>
            <person name="He G."/>
            <person name="Johnson J."/>
            <person name="Nolan M."/>
            <person name="Tritt A."/>
            <person name="Barry K.W."/>
            <person name="Grigoriev I.V."/>
            <person name="Nagy L.G."/>
            <person name="Hibbett D."/>
            <person name="Henrissat B."/>
            <person name="Matheny P.B."/>
            <person name="Labbe J."/>
            <person name="Martin F.M."/>
        </authorList>
    </citation>
    <scope>NUCLEOTIDE SEQUENCE</scope>
    <source>
        <strain evidence="1">HHB10654</strain>
    </source>
</reference>
<name>A0ACB8SL10_9AGAM</name>
<protein>
    <submittedName>
        <fullName evidence="1">Uncharacterized protein</fullName>
    </submittedName>
</protein>
<keyword evidence="2" id="KW-1185">Reference proteome</keyword>
<dbReference type="Proteomes" id="UP000814140">
    <property type="component" value="Unassembled WGS sequence"/>
</dbReference>
<evidence type="ECO:0000313" key="2">
    <source>
        <dbReference type="Proteomes" id="UP000814140"/>
    </source>
</evidence>
<sequence>MVLRLWHFLGLVAICFLFPFFTFRLCELYTFHGQHDSHDAQSSLYLFIACYLLSRLTHHVLLIRLLILLRMTDTLSNIAALADRSLRIMSVP</sequence>
<comment type="caution">
    <text evidence="1">The sequence shown here is derived from an EMBL/GenBank/DDBJ whole genome shotgun (WGS) entry which is preliminary data.</text>
</comment>
<gene>
    <name evidence="1" type="ORF">BV25DRAFT_1438807</name>
</gene>
<reference evidence="1" key="1">
    <citation type="submission" date="2021-03" db="EMBL/GenBank/DDBJ databases">
        <authorList>
            <consortium name="DOE Joint Genome Institute"/>
            <person name="Ahrendt S."/>
            <person name="Looney B.P."/>
            <person name="Miyauchi S."/>
            <person name="Morin E."/>
            <person name="Drula E."/>
            <person name="Courty P.E."/>
            <person name="Chicoki N."/>
            <person name="Fauchery L."/>
            <person name="Kohler A."/>
            <person name="Kuo A."/>
            <person name="Labutti K."/>
            <person name="Pangilinan J."/>
            <person name="Lipzen A."/>
            <person name="Riley R."/>
            <person name="Andreopoulos W."/>
            <person name="He G."/>
            <person name="Johnson J."/>
            <person name="Barry K.W."/>
            <person name="Grigoriev I.V."/>
            <person name="Nagy L."/>
            <person name="Hibbett D."/>
            <person name="Henrissat B."/>
            <person name="Matheny P.B."/>
            <person name="Labbe J."/>
            <person name="Martin F."/>
        </authorList>
    </citation>
    <scope>NUCLEOTIDE SEQUENCE</scope>
    <source>
        <strain evidence="1">HHB10654</strain>
    </source>
</reference>
<organism evidence="1 2">
    <name type="scientific">Artomyces pyxidatus</name>
    <dbReference type="NCBI Taxonomy" id="48021"/>
    <lineage>
        <taxon>Eukaryota</taxon>
        <taxon>Fungi</taxon>
        <taxon>Dikarya</taxon>
        <taxon>Basidiomycota</taxon>
        <taxon>Agaricomycotina</taxon>
        <taxon>Agaricomycetes</taxon>
        <taxon>Russulales</taxon>
        <taxon>Auriscalpiaceae</taxon>
        <taxon>Artomyces</taxon>
    </lineage>
</organism>
<accession>A0ACB8SL10</accession>
<evidence type="ECO:0000313" key="1">
    <source>
        <dbReference type="EMBL" id="KAI0057264.1"/>
    </source>
</evidence>